<dbReference type="RefSeq" id="WP_147914678.1">
    <property type="nucleotide sequence ID" value="NZ_JBHUEJ010000049.1"/>
</dbReference>
<evidence type="ECO:0000313" key="3">
    <source>
        <dbReference type="Proteomes" id="UP001597304"/>
    </source>
</evidence>
<keyword evidence="3" id="KW-1185">Reference proteome</keyword>
<feature type="region of interest" description="Disordered" evidence="1">
    <location>
        <begin position="47"/>
        <end position="71"/>
    </location>
</feature>
<dbReference type="Proteomes" id="UP001597304">
    <property type="component" value="Unassembled WGS sequence"/>
</dbReference>
<evidence type="ECO:0000313" key="2">
    <source>
        <dbReference type="EMBL" id="MFD1712787.1"/>
    </source>
</evidence>
<dbReference type="Pfam" id="PF12244">
    <property type="entry name" value="DUF3606"/>
    <property type="match status" value="1"/>
</dbReference>
<reference evidence="3" key="1">
    <citation type="journal article" date="2019" name="Int. J. Syst. Evol. Microbiol.">
        <title>The Global Catalogue of Microorganisms (GCM) 10K type strain sequencing project: providing services to taxonomists for standard genome sequencing and annotation.</title>
        <authorList>
            <consortium name="The Broad Institute Genomics Platform"/>
            <consortium name="The Broad Institute Genome Sequencing Center for Infectious Disease"/>
            <person name="Wu L."/>
            <person name="Ma J."/>
        </authorList>
    </citation>
    <scope>NUCLEOTIDE SEQUENCE [LARGE SCALE GENOMIC DNA]</scope>
    <source>
        <strain evidence="3">LMG 29247</strain>
    </source>
</reference>
<organism evidence="2 3">
    <name type="scientific">Ottowia flava</name>
    <dbReference type="NCBI Taxonomy" id="2675430"/>
    <lineage>
        <taxon>Bacteria</taxon>
        <taxon>Pseudomonadati</taxon>
        <taxon>Pseudomonadota</taxon>
        <taxon>Betaproteobacteria</taxon>
        <taxon>Burkholderiales</taxon>
        <taxon>Comamonadaceae</taxon>
        <taxon>Ottowia</taxon>
    </lineage>
</organism>
<protein>
    <submittedName>
        <fullName evidence="2">DUF3606 domain-containing protein</fullName>
    </submittedName>
</protein>
<dbReference type="InterPro" id="IPR022037">
    <property type="entry name" value="DUF3606"/>
</dbReference>
<sequence>MTVHKESSPPASDRINLADQANLDNWCKRLNVTEMQLRDAVAEVGDQAGDVEMHLKGTRSSTNDDKVERTS</sequence>
<accession>A0ABW4KXJ4</accession>
<comment type="caution">
    <text evidence="2">The sequence shown here is derived from an EMBL/GenBank/DDBJ whole genome shotgun (WGS) entry which is preliminary data.</text>
</comment>
<gene>
    <name evidence="2" type="ORF">ACFSF0_19495</name>
</gene>
<name>A0ABW4KXJ4_9BURK</name>
<feature type="compositionally biased region" description="Basic and acidic residues" evidence="1">
    <location>
        <begin position="62"/>
        <end position="71"/>
    </location>
</feature>
<evidence type="ECO:0000256" key="1">
    <source>
        <dbReference type="SAM" id="MobiDB-lite"/>
    </source>
</evidence>
<proteinExistence type="predicted"/>
<dbReference type="EMBL" id="JBHUEJ010000049">
    <property type="protein sequence ID" value="MFD1712787.1"/>
    <property type="molecule type" value="Genomic_DNA"/>
</dbReference>